<dbReference type="GO" id="GO:0016779">
    <property type="term" value="F:nucleotidyltransferase activity"/>
    <property type="evidence" value="ECO:0007669"/>
    <property type="project" value="UniProtKB-KW"/>
</dbReference>
<dbReference type="PIRSF" id="PIRSF000806">
    <property type="entry name" value="UDPGP"/>
    <property type="match status" value="1"/>
</dbReference>
<proteinExistence type="inferred from homology"/>
<dbReference type="Gene3D" id="3.90.550.10">
    <property type="entry name" value="Spore Coat Polysaccharide Biosynthesis Protein SpsA, Chain A"/>
    <property type="match status" value="1"/>
</dbReference>
<evidence type="ECO:0000256" key="5">
    <source>
        <dbReference type="ARBA" id="ARBA00022679"/>
    </source>
</evidence>
<evidence type="ECO:0000256" key="3">
    <source>
        <dbReference type="ARBA" id="ARBA00012415"/>
    </source>
</evidence>
<gene>
    <name evidence="12" type="primary">LOC108567893</name>
</gene>
<dbReference type="GeneID" id="108567893"/>
<evidence type="ECO:0000256" key="10">
    <source>
        <dbReference type="SAM" id="MobiDB-lite"/>
    </source>
</evidence>
<reference evidence="12" key="1">
    <citation type="submission" date="2025-08" db="UniProtKB">
        <authorList>
            <consortium name="RefSeq"/>
        </authorList>
    </citation>
    <scope>IDENTIFICATION</scope>
    <source>
        <tissue evidence="12">Whole Larva</tissue>
    </source>
</reference>
<feature type="region of interest" description="Disordered" evidence="10">
    <location>
        <begin position="1"/>
        <end position="29"/>
    </location>
</feature>
<dbReference type="InterPro" id="IPR029044">
    <property type="entry name" value="Nucleotide-diphossugar_trans"/>
</dbReference>
<evidence type="ECO:0000256" key="6">
    <source>
        <dbReference type="ARBA" id="ARBA00022695"/>
    </source>
</evidence>
<comment type="subunit">
    <text evidence="2">Homooctamer.</text>
</comment>
<comment type="catalytic activity">
    <reaction evidence="8">
        <text>alpha-D-glucose 1-phosphate + UTP + H(+) = UDP-alpha-D-glucose + diphosphate</text>
        <dbReference type="Rhea" id="RHEA:19889"/>
        <dbReference type="ChEBI" id="CHEBI:15378"/>
        <dbReference type="ChEBI" id="CHEBI:33019"/>
        <dbReference type="ChEBI" id="CHEBI:46398"/>
        <dbReference type="ChEBI" id="CHEBI:58601"/>
        <dbReference type="ChEBI" id="CHEBI:58885"/>
        <dbReference type="EC" id="2.7.7.9"/>
    </reaction>
    <physiologicalReaction direction="left-to-right" evidence="8">
        <dbReference type="Rhea" id="RHEA:19890"/>
    </physiologicalReaction>
</comment>
<dbReference type="PANTHER" id="PTHR43511">
    <property type="match status" value="1"/>
</dbReference>
<evidence type="ECO:0000256" key="2">
    <source>
        <dbReference type="ARBA" id="ARBA00011823"/>
    </source>
</evidence>
<evidence type="ECO:0000256" key="1">
    <source>
        <dbReference type="ARBA" id="ARBA00010401"/>
    </source>
</evidence>
<comment type="similarity">
    <text evidence="1 9">Belongs to the UDPGP type 1 family.</text>
</comment>
<dbReference type="Pfam" id="PF01704">
    <property type="entry name" value="UDPGP"/>
    <property type="match status" value="1"/>
</dbReference>
<dbReference type="SUPFAM" id="SSF53448">
    <property type="entry name" value="Nucleotide-diphospho-sugar transferases"/>
    <property type="match status" value="1"/>
</dbReference>
<evidence type="ECO:0000256" key="9">
    <source>
        <dbReference type="PIRNR" id="PIRNR000806"/>
    </source>
</evidence>
<organism evidence="11 12">
    <name type="scientific">Nicrophorus vespilloides</name>
    <name type="common">Boreal carrion beetle</name>
    <dbReference type="NCBI Taxonomy" id="110193"/>
    <lineage>
        <taxon>Eukaryota</taxon>
        <taxon>Metazoa</taxon>
        <taxon>Ecdysozoa</taxon>
        <taxon>Arthropoda</taxon>
        <taxon>Hexapoda</taxon>
        <taxon>Insecta</taxon>
        <taxon>Pterygota</taxon>
        <taxon>Neoptera</taxon>
        <taxon>Endopterygota</taxon>
        <taxon>Coleoptera</taxon>
        <taxon>Polyphaga</taxon>
        <taxon>Staphyliniformia</taxon>
        <taxon>Silphidae</taxon>
        <taxon>Nicrophorinae</taxon>
        <taxon>Nicrophorus</taxon>
    </lineage>
</organism>
<dbReference type="InterPro" id="IPR002618">
    <property type="entry name" value="UDPGP_fam"/>
</dbReference>
<dbReference type="InterPro" id="IPR016267">
    <property type="entry name" value="UDPGP_trans"/>
</dbReference>
<dbReference type="RefSeq" id="XP_017784103.1">
    <property type="nucleotide sequence ID" value="XM_017928614.1"/>
</dbReference>
<evidence type="ECO:0000256" key="8">
    <source>
        <dbReference type="ARBA" id="ARBA00047432"/>
    </source>
</evidence>
<evidence type="ECO:0000256" key="4">
    <source>
        <dbReference type="ARBA" id="ARBA00019048"/>
    </source>
</evidence>
<dbReference type="Proteomes" id="UP000695000">
    <property type="component" value="Unplaced"/>
</dbReference>
<keyword evidence="5 9" id="KW-0808">Transferase</keyword>
<dbReference type="Gene3D" id="2.160.10.10">
    <property type="entry name" value="Hexapeptide repeat proteins"/>
    <property type="match status" value="1"/>
</dbReference>
<keyword evidence="6 9" id="KW-0548">Nucleotidyltransferase</keyword>
<name>A0ABM1NBA3_NICVS</name>
<evidence type="ECO:0000313" key="12">
    <source>
        <dbReference type="RefSeq" id="XP_017784103.1"/>
    </source>
</evidence>
<dbReference type="EC" id="2.7.7.9" evidence="3 9"/>
<protein>
    <recommendedName>
        <fullName evidence="4 9">UTP--glucose-1-phosphate uridylyltransferase</fullName>
        <ecNumber evidence="3 9">2.7.7.9</ecNumber>
    </recommendedName>
</protein>
<accession>A0ABM1NBA3</accession>
<keyword evidence="11" id="KW-1185">Reference proteome</keyword>
<evidence type="ECO:0000313" key="11">
    <source>
        <dbReference type="Proteomes" id="UP000695000"/>
    </source>
</evidence>
<dbReference type="CDD" id="cd00897">
    <property type="entry name" value="UGPase_euk"/>
    <property type="match status" value="1"/>
</dbReference>
<evidence type="ECO:0000256" key="7">
    <source>
        <dbReference type="ARBA" id="ARBA00023579"/>
    </source>
</evidence>
<comment type="function">
    <text evidence="7">UTP--glucose-1-phosphate uridylyltransferase catalyzing the conversion of glucose-1-phosphate into UDP-glucose, a crucial precursor for the production of glycogen.</text>
</comment>
<sequence length="516" mass="58652">MFVMQDDGDNKKVKSHSRASSGSREFREATKQDALNNLQKELCKLSEKALPDQRDLVRKEMHGFANLFERFLKEEGPSVEWERIEKLPEDAVRNYKTLETPTTDLIQMMLQKLVVVKLNGGLGTSMGCHGPKSVITVRNDLTFLDLTVQQIEHLNKTYNTNVPLVLMNSFNTDEDTEKIVRKYKNLQIEIYTFNQSCYPRVNRENLLPIAKSYDVDNELEAWYPPGHGDFYKSFQNSGFLSKFIKEGREYCFISNIDNLGATVDLNILNMLLNPKEQTAHEFVMEVTDKTKADVKGGTLIQYENKLRLLEIAQVPSEHVDEFKSVKKFKFFNTNNIWAKLDAIERVLNEDTLNMEIIVNNKTIKHKGNNLNVIQLETAVGAAMKVFNDAIGINVPRSRFLPVKKTSDLLLVMSNLYSLKNGSLVMSPQRMFPTTPLVKLGDNNFSKVKDFLMRFANIPDLIELDHLTVSGDVTFGRSVSLKGTVIIIANHGERIDIPSGACLENKIVSGNLRILDH</sequence>